<dbReference type="Proteomes" id="UP001304769">
    <property type="component" value="Unassembled WGS sequence"/>
</dbReference>
<keyword evidence="2" id="KW-1185">Reference proteome</keyword>
<dbReference type="EMBL" id="JAYGGQ010000001">
    <property type="protein sequence ID" value="MEA5453271.1"/>
    <property type="molecule type" value="Genomic_DNA"/>
</dbReference>
<organism evidence="1 2">
    <name type="scientific">Sinomonas terricola</name>
    <dbReference type="NCBI Taxonomy" id="3110330"/>
    <lineage>
        <taxon>Bacteria</taxon>
        <taxon>Bacillati</taxon>
        <taxon>Actinomycetota</taxon>
        <taxon>Actinomycetes</taxon>
        <taxon>Micrococcales</taxon>
        <taxon>Micrococcaceae</taxon>
        <taxon>Sinomonas</taxon>
    </lineage>
</organism>
<dbReference type="RefSeq" id="WP_323277041.1">
    <property type="nucleotide sequence ID" value="NZ_JAYGGQ010000001.1"/>
</dbReference>
<evidence type="ECO:0000313" key="2">
    <source>
        <dbReference type="Proteomes" id="UP001304769"/>
    </source>
</evidence>
<accession>A0ABU5T0U0</accession>
<comment type="caution">
    <text evidence="1">The sequence shown here is derived from an EMBL/GenBank/DDBJ whole genome shotgun (WGS) entry which is preliminary data.</text>
</comment>
<evidence type="ECO:0000313" key="1">
    <source>
        <dbReference type="EMBL" id="MEA5453271.1"/>
    </source>
</evidence>
<gene>
    <name evidence="1" type="ORF">SPF06_00915</name>
</gene>
<protein>
    <submittedName>
        <fullName evidence="1">Uncharacterized protein</fullName>
    </submittedName>
</protein>
<proteinExistence type="predicted"/>
<name>A0ABU5T0U0_9MICC</name>
<sequence>MQAATECKRCGKPIETVTMTGITVWTHVSDELPMAYTVNSGSRFCGLGDASMAWPEGKRRWTDRTVEDGEES</sequence>
<reference evidence="1 2" key="1">
    <citation type="submission" date="2023-12" db="EMBL/GenBank/DDBJ databases">
        <title>Sinomonas terricola sp. nov, isolated from litchi orchard soil in Guangdong, PR China.</title>
        <authorList>
            <person name="Jiaxin W."/>
            <person name="Yang Z."/>
            <person name="Honghui Z."/>
        </authorList>
    </citation>
    <scope>NUCLEOTIDE SEQUENCE [LARGE SCALE GENOMIC DNA]</scope>
    <source>
        <strain evidence="1 2">JGH33</strain>
    </source>
</reference>